<protein>
    <submittedName>
        <fullName evidence="2">Uncharacterized protein</fullName>
    </submittedName>
</protein>
<evidence type="ECO:0000313" key="2">
    <source>
        <dbReference type="EMBL" id="MFC5421957.1"/>
    </source>
</evidence>
<sequence length="112" mass="12395">MSDYVVIAECVDERTGNRYQRGQKFPNPTPAQEERLTKAGCIRKPTDAEAKLAKAEEEARLDRVAADQAERERKAMETAAPRPSAIASARRRKARSISSTSASPKRGAPVRR</sequence>
<evidence type="ECO:0000256" key="1">
    <source>
        <dbReference type="SAM" id="MobiDB-lite"/>
    </source>
</evidence>
<dbReference type="RefSeq" id="WP_377800260.1">
    <property type="nucleotide sequence ID" value="NZ_JBHSLW010000034.1"/>
</dbReference>
<feature type="compositionally biased region" description="Low complexity" evidence="1">
    <location>
        <begin position="78"/>
        <end position="88"/>
    </location>
</feature>
<comment type="caution">
    <text evidence="2">The sequence shown here is derived from an EMBL/GenBank/DDBJ whole genome shotgun (WGS) entry which is preliminary data.</text>
</comment>
<reference evidence="3" key="1">
    <citation type="journal article" date="2019" name="Int. J. Syst. Evol. Microbiol.">
        <title>The Global Catalogue of Microorganisms (GCM) 10K type strain sequencing project: providing services to taxonomists for standard genome sequencing and annotation.</title>
        <authorList>
            <consortium name="The Broad Institute Genomics Platform"/>
            <consortium name="The Broad Institute Genome Sequencing Center for Infectious Disease"/>
            <person name="Wu L."/>
            <person name="Ma J."/>
        </authorList>
    </citation>
    <scope>NUCLEOTIDE SEQUENCE [LARGE SCALE GENOMIC DNA]</scope>
    <source>
        <strain evidence="3">NCAIM B.01391</strain>
    </source>
</reference>
<feature type="region of interest" description="Disordered" evidence="1">
    <location>
        <begin position="18"/>
        <end position="112"/>
    </location>
</feature>
<keyword evidence="3" id="KW-1185">Reference proteome</keyword>
<gene>
    <name evidence="2" type="ORF">ACFPOB_20555</name>
</gene>
<dbReference type="EMBL" id="JBHSLW010000034">
    <property type="protein sequence ID" value="MFC5421957.1"/>
    <property type="molecule type" value="Genomic_DNA"/>
</dbReference>
<feature type="compositionally biased region" description="Basic and acidic residues" evidence="1">
    <location>
        <begin position="44"/>
        <end position="76"/>
    </location>
</feature>
<evidence type="ECO:0000313" key="3">
    <source>
        <dbReference type="Proteomes" id="UP001596053"/>
    </source>
</evidence>
<organism evidence="2 3">
    <name type="scientific">Bosea eneae</name>
    <dbReference type="NCBI Taxonomy" id="151454"/>
    <lineage>
        <taxon>Bacteria</taxon>
        <taxon>Pseudomonadati</taxon>
        <taxon>Pseudomonadota</taxon>
        <taxon>Alphaproteobacteria</taxon>
        <taxon>Hyphomicrobiales</taxon>
        <taxon>Boseaceae</taxon>
        <taxon>Bosea</taxon>
    </lineage>
</organism>
<name>A0ABW0IW52_9HYPH</name>
<accession>A0ABW0IW52</accession>
<dbReference type="Proteomes" id="UP001596053">
    <property type="component" value="Unassembled WGS sequence"/>
</dbReference>
<proteinExistence type="predicted"/>
<feature type="compositionally biased region" description="Low complexity" evidence="1">
    <location>
        <begin position="96"/>
        <end position="106"/>
    </location>
</feature>